<name>A0A1A8FBS0_9TELE</name>
<evidence type="ECO:0000256" key="2">
    <source>
        <dbReference type="SAM" id="MobiDB-lite"/>
    </source>
</evidence>
<evidence type="ECO:0000313" key="3">
    <source>
        <dbReference type="EMBL" id="SBQ56785.1"/>
    </source>
</evidence>
<feature type="non-terminal residue" evidence="3">
    <location>
        <position position="203"/>
    </location>
</feature>
<sequence length="203" mass="23270">ADEKSLYLKQIEDLTEQLERHRSGSYEQGAGSLVPAESEQKCVEELDTPSAEGGPATSVTSQNEALQGFKRVEEFFKTKAAAKQEVLKKLNLIVEDEKELNYLLEKKEILQQETTALNDHVSDLNPTQKDMEDKMKTLKKEMRFLDKELGTINQVFRGLQTQRDEYSDKLQSAKNDSNALRQEFDKVSAVYQQRVAKRQRLQV</sequence>
<keyword evidence="1" id="KW-0175">Coiled coil</keyword>
<feature type="region of interest" description="Disordered" evidence="2">
    <location>
        <begin position="19"/>
        <end position="62"/>
    </location>
</feature>
<organism evidence="3">
    <name type="scientific">Nothobranchius korthausae</name>
    <dbReference type="NCBI Taxonomy" id="1143690"/>
    <lineage>
        <taxon>Eukaryota</taxon>
        <taxon>Metazoa</taxon>
        <taxon>Chordata</taxon>
        <taxon>Craniata</taxon>
        <taxon>Vertebrata</taxon>
        <taxon>Euteleostomi</taxon>
        <taxon>Actinopterygii</taxon>
        <taxon>Neopterygii</taxon>
        <taxon>Teleostei</taxon>
        <taxon>Neoteleostei</taxon>
        <taxon>Acanthomorphata</taxon>
        <taxon>Ovalentaria</taxon>
        <taxon>Atherinomorphae</taxon>
        <taxon>Cyprinodontiformes</taxon>
        <taxon>Nothobranchiidae</taxon>
        <taxon>Nothobranchius</taxon>
    </lineage>
</organism>
<proteinExistence type="predicted"/>
<protein>
    <submittedName>
        <fullName evidence="3">Chromosome 9 open reading frame 117</fullName>
    </submittedName>
</protein>
<dbReference type="AlphaFoldDB" id="A0A1A8FBS0"/>
<reference evidence="3" key="1">
    <citation type="submission" date="2016-05" db="EMBL/GenBank/DDBJ databases">
        <authorList>
            <person name="Lavstsen T."/>
            <person name="Jespersen J.S."/>
        </authorList>
    </citation>
    <scope>NUCLEOTIDE SEQUENCE</scope>
    <source>
        <tissue evidence="3">Brain</tissue>
    </source>
</reference>
<evidence type="ECO:0000256" key="1">
    <source>
        <dbReference type="SAM" id="Coils"/>
    </source>
</evidence>
<feature type="coiled-coil region" evidence="1">
    <location>
        <begin position="93"/>
        <end position="183"/>
    </location>
</feature>
<feature type="non-terminal residue" evidence="3">
    <location>
        <position position="1"/>
    </location>
</feature>
<dbReference type="EMBL" id="HAEB01010258">
    <property type="protein sequence ID" value="SBQ56785.1"/>
    <property type="molecule type" value="Transcribed_RNA"/>
</dbReference>
<accession>A0A1A8FBS0</accession>
<gene>
    <name evidence="3" type="primary">C5H9ORF117</name>
</gene>
<reference evidence="3" key="2">
    <citation type="submission" date="2016-06" db="EMBL/GenBank/DDBJ databases">
        <title>The genome of a short-lived fish provides insights into sex chromosome evolution and the genetic control of aging.</title>
        <authorList>
            <person name="Reichwald K."/>
            <person name="Felder M."/>
            <person name="Petzold A."/>
            <person name="Koch P."/>
            <person name="Groth M."/>
            <person name="Platzer M."/>
        </authorList>
    </citation>
    <scope>NUCLEOTIDE SEQUENCE</scope>
    <source>
        <tissue evidence="3">Brain</tissue>
    </source>
</reference>